<evidence type="ECO:0000256" key="6">
    <source>
        <dbReference type="ARBA" id="ARBA00022516"/>
    </source>
</evidence>
<dbReference type="InterPro" id="IPR004533">
    <property type="entry name" value="CDP-diaglyc--ser_O-PTrfase"/>
</dbReference>
<evidence type="ECO:0000256" key="7">
    <source>
        <dbReference type="ARBA" id="ARBA00022679"/>
    </source>
</evidence>
<evidence type="ECO:0000256" key="11">
    <source>
        <dbReference type="ARBA" id="ARBA00023136"/>
    </source>
</evidence>
<dbReference type="Proteomes" id="UP000251993">
    <property type="component" value="Chromosome"/>
</dbReference>
<evidence type="ECO:0000256" key="4">
    <source>
        <dbReference type="ARBA" id="ARBA00013174"/>
    </source>
</evidence>
<keyword evidence="7 15" id="KW-0808">Transferase</keyword>
<feature type="transmembrane region" description="Helical" evidence="16">
    <location>
        <begin position="162"/>
        <end position="184"/>
    </location>
</feature>
<evidence type="ECO:0000313" key="17">
    <source>
        <dbReference type="EMBL" id="AXE17455.1"/>
    </source>
</evidence>
<dbReference type="PROSITE" id="PS51257">
    <property type="entry name" value="PROKAR_LIPOPROTEIN"/>
    <property type="match status" value="1"/>
</dbReference>
<accession>A0A344TFN4</accession>
<dbReference type="PROSITE" id="PS00379">
    <property type="entry name" value="CDP_ALCOHOL_P_TRANSF"/>
    <property type="match status" value="1"/>
</dbReference>
<feature type="transmembrane region" description="Helical" evidence="16">
    <location>
        <begin position="32"/>
        <end position="54"/>
    </location>
</feature>
<keyword evidence="13" id="KW-1208">Phospholipid metabolism</keyword>
<dbReference type="AlphaFoldDB" id="A0A344TFN4"/>
<dbReference type="RefSeq" id="WP_114066240.1">
    <property type="nucleotide sequence ID" value="NZ_CP030850.1"/>
</dbReference>
<evidence type="ECO:0000256" key="9">
    <source>
        <dbReference type="ARBA" id="ARBA00022989"/>
    </source>
</evidence>
<feature type="transmembrane region" description="Helical" evidence="16">
    <location>
        <begin position="7"/>
        <end position="26"/>
    </location>
</feature>
<dbReference type="InterPro" id="IPR043130">
    <property type="entry name" value="CDP-OH_PTrfase_TM_dom"/>
</dbReference>
<dbReference type="GO" id="GO:0012505">
    <property type="term" value="C:endomembrane system"/>
    <property type="evidence" value="ECO:0007669"/>
    <property type="project" value="UniProtKB-SubCell"/>
</dbReference>
<feature type="transmembrane region" description="Helical" evidence="16">
    <location>
        <begin position="66"/>
        <end position="85"/>
    </location>
</feature>
<dbReference type="Pfam" id="PF01066">
    <property type="entry name" value="CDP-OH_P_transf"/>
    <property type="match status" value="1"/>
</dbReference>
<comment type="subcellular location">
    <subcellularLocation>
        <location evidence="2">Endomembrane system</location>
        <topology evidence="2">Multi-pass membrane protein</topology>
    </subcellularLocation>
</comment>
<evidence type="ECO:0000256" key="13">
    <source>
        <dbReference type="ARBA" id="ARBA00023264"/>
    </source>
</evidence>
<evidence type="ECO:0000256" key="1">
    <source>
        <dbReference type="ARBA" id="ARBA00000287"/>
    </source>
</evidence>
<dbReference type="PANTHER" id="PTHR14269">
    <property type="entry name" value="CDP-DIACYLGLYCEROL--GLYCEROL-3-PHOSPHATE 3-PHOSPHATIDYLTRANSFERASE-RELATED"/>
    <property type="match status" value="1"/>
</dbReference>
<keyword evidence="12" id="KW-0594">Phospholipid biosynthesis</keyword>
<name>A0A344TFN4_9BACT</name>
<dbReference type="GO" id="GO:0003882">
    <property type="term" value="F:CDP-diacylglycerol-serine O-phosphatidyltransferase activity"/>
    <property type="evidence" value="ECO:0007669"/>
    <property type="project" value="UniProtKB-EC"/>
</dbReference>
<evidence type="ECO:0000256" key="12">
    <source>
        <dbReference type="ARBA" id="ARBA00023209"/>
    </source>
</evidence>
<dbReference type="InterPro" id="IPR050324">
    <property type="entry name" value="CDP-alcohol_PTase-I"/>
</dbReference>
<dbReference type="NCBIfam" id="TIGR00473">
    <property type="entry name" value="pssA"/>
    <property type="match status" value="1"/>
</dbReference>
<keyword evidence="9 16" id="KW-1133">Transmembrane helix</keyword>
<keyword evidence="8 16" id="KW-0812">Transmembrane</keyword>
<dbReference type="PANTHER" id="PTHR14269:SF61">
    <property type="entry name" value="CDP-DIACYLGLYCEROL--SERINE O-PHOSPHATIDYLTRANSFERASE"/>
    <property type="match status" value="1"/>
</dbReference>
<dbReference type="InterPro" id="IPR048254">
    <property type="entry name" value="CDP_ALCOHOL_P_TRANSF_CS"/>
</dbReference>
<evidence type="ECO:0000256" key="8">
    <source>
        <dbReference type="ARBA" id="ARBA00022692"/>
    </source>
</evidence>
<dbReference type="GO" id="GO:0008654">
    <property type="term" value="P:phospholipid biosynthetic process"/>
    <property type="evidence" value="ECO:0007669"/>
    <property type="project" value="UniProtKB-KW"/>
</dbReference>
<evidence type="ECO:0000256" key="16">
    <source>
        <dbReference type="SAM" id="Phobius"/>
    </source>
</evidence>
<feature type="transmembrane region" description="Helical" evidence="16">
    <location>
        <begin position="196"/>
        <end position="224"/>
    </location>
</feature>
<dbReference type="GO" id="GO:0016020">
    <property type="term" value="C:membrane"/>
    <property type="evidence" value="ECO:0007669"/>
    <property type="project" value="InterPro"/>
</dbReference>
<dbReference type="OrthoDB" id="9777147at2"/>
<evidence type="ECO:0000313" key="18">
    <source>
        <dbReference type="Proteomes" id="UP000251993"/>
    </source>
</evidence>
<protein>
    <recommendedName>
        <fullName evidence="5">CDP-diacylglycerol--serine O-phosphatidyltransferase</fullName>
        <ecNumber evidence="4">2.7.8.8</ecNumber>
    </recommendedName>
    <alternativeName>
        <fullName evidence="14">Phosphatidylserine synthase</fullName>
    </alternativeName>
</protein>
<sequence>MRLFTIPNLMTCGNLLCGCVGIVFSFRGDLLLSGYLILFAGILDFLDGFVARLLNQSSPIGKELDSLADMVTFGVLPSMIIFQLLERTTTSLDIGAMMLSFSAFILAVFSGLRLAKFNIDTRQSDSFIGVPTPANAILVAALPFILRNHPEYEPWIINQSVLVVYTLLMSYLLICELPLLAFKFKTFGWKDNQIKYIFILLAVILLFLLKFAAIPLIVALYILLSVFQRIFRFH</sequence>
<evidence type="ECO:0000256" key="15">
    <source>
        <dbReference type="RuleBase" id="RU003750"/>
    </source>
</evidence>
<proteinExistence type="inferred from homology"/>
<gene>
    <name evidence="17" type="primary">pssA</name>
    <name evidence="17" type="ORF">DR864_06785</name>
</gene>
<comment type="similarity">
    <text evidence="3 15">Belongs to the CDP-alcohol phosphatidyltransferase class-I family.</text>
</comment>
<evidence type="ECO:0000256" key="10">
    <source>
        <dbReference type="ARBA" id="ARBA00023098"/>
    </source>
</evidence>
<evidence type="ECO:0000256" key="3">
    <source>
        <dbReference type="ARBA" id="ARBA00010441"/>
    </source>
</evidence>
<dbReference type="Gene3D" id="1.20.120.1760">
    <property type="match status" value="1"/>
</dbReference>
<dbReference type="InterPro" id="IPR000462">
    <property type="entry name" value="CDP-OH_P_trans"/>
</dbReference>
<keyword evidence="11 16" id="KW-0472">Membrane</keyword>
<dbReference type="KEGG" id="run:DR864_06785"/>
<keyword evidence="10" id="KW-0443">Lipid metabolism</keyword>
<feature type="transmembrane region" description="Helical" evidence="16">
    <location>
        <begin position="127"/>
        <end position="146"/>
    </location>
</feature>
<keyword evidence="6" id="KW-0444">Lipid biosynthesis</keyword>
<keyword evidence="18" id="KW-1185">Reference proteome</keyword>
<evidence type="ECO:0000256" key="14">
    <source>
        <dbReference type="ARBA" id="ARBA00032361"/>
    </source>
</evidence>
<reference evidence="17 18" key="1">
    <citation type="submission" date="2018-07" db="EMBL/GenBank/DDBJ databases">
        <title>Genome sequencing of Runella.</title>
        <authorList>
            <person name="Baek M.-G."/>
            <person name="Yi H."/>
        </authorList>
    </citation>
    <scope>NUCLEOTIDE SEQUENCE [LARGE SCALE GENOMIC DNA]</scope>
    <source>
        <strain evidence="17 18">HYN0085</strain>
    </source>
</reference>
<evidence type="ECO:0000256" key="5">
    <source>
        <dbReference type="ARBA" id="ARBA00017171"/>
    </source>
</evidence>
<dbReference type="EC" id="2.7.8.8" evidence="4"/>
<dbReference type="EMBL" id="CP030850">
    <property type="protein sequence ID" value="AXE17455.1"/>
    <property type="molecule type" value="Genomic_DNA"/>
</dbReference>
<organism evidence="17 18">
    <name type="scientific">Runella rosea</name>
    <dbReference type="NCBI Taxonomy" id="2259595"/>
    <lineage>
        <taxon>Bacteria</taxon>
        <taxon>Pseudomonadati</taxon>
        <taxon>Bacteroidota</taxon>
        <taxon>Cytophagia</taxon>
        <taxon>Cytophagales</taxon>
        <taxon>Spirosomataceae</taxon>
        <taxon>Runella</taxon>
    </lineage>
</organism>
<feature type="transmembrane region" description="Helical" evidence="16">
    <location>
        <begin position="97"/>
        <end position="115"/>
    </location>
</feature>
<evidence type="ECO:0000256" key="2">
    <source>
        <dbReference type="ARBA" id="ARBA00004127"/>
    </source>
</evidence>
<comment type="catalytic activity">
    <reaction evidence="1">
        <text>a CDP-1,2-diacyl-sn-glycerol + L-serine = a 1,2-diacyl-sn-glycero-3-phospho-L-serine + CMP + H(+)</text>
        <dbReference type="Rhea" id="RHEA:16913"/>
        <dbReference type="ChEBI" id="CHEBI:15378"/>
        <dbReference type="ChEBI" id="CHEBI:33384"/>
        <dbReference type="ChEBI" id="CHEBI:57262"/>
        <dbReference type="ChEBI" id="CHEBI:58332"/>
        <dbReference type="ChEBI" id="CHEBI:60377"/>
        <dbReference type="EC" id="2.7.8.8"/>
    </reaction>
</comment>